<sequence>MAPEIINGKAGQASYGEAADVYSLGITMWDILYPGQDKYPSAAGNQFRIFELVTEGTRPELDPTLHHSLRMVIESAWHGDPRLRPSAQNVVSILETIQEEIAAVFAAELSDELEEEMAVNKQGKTIEQSFTGEHAVEQMEELSYVSSTSEAIRLGNALLDAGLLHHVKHARPFENTTSMYYFDEDNINLCQPIAVGAYDGKLRKDDDTMTIATTMTRRTRRTHRTSSTHGNQLSEHLYGSSGGSHSEQTLLENGICACRKLGQRLALPKNPSRRRFRRKYKAIAEESVLQASLLDDDHMTNQPDLLRHSHNTNEFEEFDAFHPAPSSGPSAA</sequence>
<protein>
    <recommendedName>
        <fullName evidence="11">Protein kinase domain-containing protein</fullName>
    </recommendedName>
</protein>
<evidence type="ECO:0000256" key="4">
    <source>
        <dbReference type="ARBA" id="ARBA00022777"/>
    </source>
</evidence>
<feature type="region of interest" description="Disordered" evidence="6">
    <location>
        <begin position="217"/>
        <end position="245"/>
    </location>
</feature>
<organism evidence="9 10">
    <name type="scientific">Pythium insidiosum</name>
    <name type="common">Pythiosis disease agent</name>
    <dbReference type="NCBI Taxonomy" id="114742"/>
    <lineage>
        <taxon>Eukaryota</taxon>
        <taxon>Sar</taxon>
        <taxon>Stramenopiles</taxon>
        <taxon>Oomycota</taxon>
        <taxon>Peronosporomycetes</taxon>
        <taxon>Pythiales</taxon>
        <taxon>Pythiaceae</taxon>
        <taxon>Pythium</taxon>
    </lineage>
</organism>
<dbReference type="GO" id="GO:0005524">
    <property type="term" value="F:ATP binding"/>
    <property type="evidence" value="ECO:0007669"/>
    <property type="project" value="UniProtKB-KW"/>
</dbReference>
<dbReference type="SUPFAM" id="SSF46785">
    <property type="entry name" value="Winged helix' DNA-binding domain"/>
    <property type="match status" value="1"/>
</dbReference>
<evidence type="ECO:0000256" key="6">
    <source>
        <dbReference type="SAM" id="MobiDB-lite"/>
    </source>
</evidence>
<dbReference type="PANTHER" id="PTHR46716:SF1">
    <property type="entry name" value="MITOGEN-ACTIVATED PROTEIN KINASE KINASE KINASE 7"/>
    <property type="match status" value="1"/>
</dbReference>
<dbReference type="GO" id="GO:0004709">
    <property type="term" value="F:MAP kinase kinase kinase activity"/>
    <property type="evidence" value="ECO:0007669"/>
    <property type="project" value="TreeGrafter"/>
</dbReference>
<proteinExistence type="predicted"/>
<dbReference type="CDD" id="cd04371">
    <property type="entry name" value="DEP"/>
    <property type="match status" value="1"/>
</dbReference>
<dbReference type="InterPro" id="IPR001245">
    <property type="entry name" value="Ser-Thr/Tyr_kinase_cat_dom"/>
</dbReference>
<keyword evidence="5" id="KW-0067">ATP-binding</keyword>
<dbReference type="SMART" id="SM00049">
    <property type="entry name" value="DEP"/>
    <property type="match status" value="1"/>
</dbReference>
<dbReference type="Gene3D" id="1.10.510.10">
    <property type="entry name" value="Transferase(Phosphotransferase) domain 1"/>
    <property type="match status" value="1"/>
</dbReference>
<evidence type="ECO:0000313" key="10">
    <source>
        <dbReference type="Proteomes" id="UP001209570"/>
    </source>
</evidence>
<evidence type="ECO:0000313" key="9">
    <source>
        <dbReference type="EMBL" id="KAJ0392359.1"/>
    </source>
</evidence>
<dbReference type="Gene3D" id="1.10.10.10">
    <property type="entry name" value="Winged helix-like DNA-binding domain superfamily/Winged helix DNA-binding domain"/>
    <property type="match status" value="1"/>
</dbReference>
<dbReference type="SUPFAM" id="SSF56112">
    <property type="entry name" value="Protein kinase-like (PK-like)"/>
    <property type="match status" value="1"/>
</dbReference>
<evidence type="ECO:0000256" key="3">
    <source>
        <dbReference type="ARBA" id="ARBA00022741"/>
    </source>
</evidence>
<dbReference type="Proteomes" id="UP001209570">
    <property type="component" value="Unassembled WGS sequence"/>
</dbReference>
<dbReference type="Pfam" id="PF07714">
    <property type="entry name" value="PK_Tyr_Ser-Thr"/>
    <property type="match status" value="1"/>
</dbReference>
<keyword evidence="2" id="KW-0808">Transferase</keyword>
<dbReference type="InterPro" id="IPR000591">
    <property type="entry name" value="DEP_dom"/>
</dbReference>
<dbReference type="InterPro" id="IPR036388">
    <property type="entry name" value="WH-like_DNA-bd_sf"/>
</dbReference>
<gene>
    <name evidence="9" type="ORF">P43SY_003357</name>
</gene>
<accession>A0AAD5Q3W3</accession>
<evidence type="ECO:0000256" key="1">
    <source>
        <dbReference type="ARBA" id="ARBA00022527"/>
    </source>
</evidence>
<feature type="compositionally biased region" description="Basic residues" evidence="6">
    <location>
        <begin position="217"/>
        <end position="226"/>
    </location>
</feature>
<dbReference type="GO" id="GO:0007254">
    <property type="term" value="P:JNK cascade"/>
    <property type="evidence" value="ECO:0007669"/>
    <property type="project" value="TreeGrafter"/>
</dbReference>
<evidence type="ECO:0008006" key="11">
    <source>
        <dbReference type="Google" id="ProtNLM"/>
    </source>
</evidence>
<keyword evidence="10" id="KW-1185">Reference proteome</keyword>
<reference evidence="9" key="1">
    <citation type="submission" date="2021-12" db="EMBL/GenBank/DDBJ databases">
        <title>Prjna785345.</title>
        <authorList>
            <person name="Rujirawat T."/>
            <person name="Krajaejun T."/>
        </authorList>
    </citation>
    <scope>NUCLEOTIDE SEQUENCE</scope>
    <source>
        <strain evidence="9">Pi057C3</strain>
    </source>
</reference>
<keyword evidence="1" id="KW-0723">Serine/threonine-protein kinase</keyword>
<name>A0AAD5Q3W3_PYTIN</name>
<evidence type="ECO:0000256" key="2">
    <source>
        <dbReference type="ARBA" id="ARBA00022679"/>
    </source>
</evidence>
<feature type="domain" description="DEP" evidence="8">
    <location>
        <begin position="109"/>
        <end position="184"/>
    </location>
</feature>
<comment type="caution">
    <text evidence="9">The sequence shown here is derived from an EMBL/GenBank/DDBJ whole genome shotgun (WGS) entry which is preliminary data.</text>
</comment>
<dbReference type="AlphaFoldDB" id="A0AAD5Q3W3"/>
<dbReference type="PROSITE" id="PS50186">
    <property type="entry name" value="DEP"/>
    <property type="match status" value="1"/>
</dbReference>
<evidence type="ECO:0000259" key="7">
    <source>
        <dbReference type="PROSITE" id="PS50011"/>
    </source>
</evidence>
<keyword evidence="3" id="KW-0547">Nucleotide-binding</keyword>
<dbReference type="InterPro" id="IPR000719">
    <property type="entry name" value="Prot_kinase_dom"/>
</dbReference>
<dbReference type="InterPro" id="IPR036390">
    <property type="entry name" value="WH_DNA-bd_sf"/>
</dbReference>
<evidence type="ECO:0000259" key="8">
    <source>
        <dbReference type="PROSITE" id="PS50186"/>
    </source>
</evidence>
<dbReference type="PROSITE" id="PS50011">
    <property type="entry name" value="PROTEIN_KINASE_DOM"/>
    <property type="match status" value="1"/>
</dbReference>
<dbReference type="EMBL" id="JAKCXM010000652">
    <property type="protein sequence ID" value="KAJ0392359.1"/>
    <property type="molecule type" value="Genomic_DNA"/>
</dbReference>
<feature type="domain" description="Protein kinase" evidence="7">
    <location>
        <begin position="1"/>
        <end position="97"/>
    </location>
</feature>
<dbReference type="PANTHER" id="PTHR46716">
    <property type="entry name" value="MITOGEN-ACTIVATED PROTEIN KINASE KINASE KINASE 7"/>
    <property type="match status" value="1"/>
</dbReference>
<dbReference type="Pfam" id="PF00610">
    <property type="entry name" value="DEP"/>
    <property type="match status" value="1"/>
</dbReference>
<dbReference type="GO" id="GO:0006955">
    <property type="term" value="P:immune response"/>
    <property type="evidence" value="ECO:0007669"/>
    <property type="project" value="TreeGrafter"/>
</dbReference>
<evidence type="ECO:0000256" key="5">
    <source>
        <dbReference type="ARBA" id="ARBA00022840"/>
    </source>
</evidence>
<dbReference type="InterPro" id="IPR011009">
    <property type="entry name" value="Kinase-like_dom_sf"/>
</dbReference>
<keyword evidence="4" id="KW-0418">Kinase</keyword>